<accession>A0ABV1SLH4</accession>
<keyword evidence="3" id="KW-1185">Reference proteome</keyword>
<dbReference type="InterPro" id="IPR028992">
    <property type="entry name" value="Hedgehog/Intein_dom"/>
</dbReference>
<sequence>MAIFDLNFFDLSYASTTAATFADNGGYQFNLGVDTITLSPSSTSSLVQVDDVDNTTFDDDNTTQTLANDYTLNGIFYAAGTEIESEYEVTVQDSFGNNYVLQFVSLNNDAWNIQGFIIQGTPPPYGEALTVVGRQDMTYGSYAYSTSTPSCFGPKTRILMADGRERPAEALRSGDRLRLADGSVAPVIMVLRARVPLEAGGNKRPIRIQANALGEGLPRQALILSAQHRIYLTDADALAPAVAFLPRPRVGRIAPLSEPYVHIVLRCHSLIVANGLPCESFWPGPVALSLLPGLVARRIKRIMGQAPTPAKPLLRMRNAQGMVLQALARELSITLPRL</sequence>
<dbReference type="EMBL" id="JAYWLC010000028">
    <property type="protein sequence ID" value="MER5173754.1"/>
    <property type="molecule type" value="Genomic_DNA"/>
</dbReference>
<protein>
    <submittedName>
        <fullName evidence="2">Hint domain-containing protein</fullName>
    </submittedName>
</protein>
<dbReference type="InterPro" id="IPR036844">
    <property type="entry name" value="Hint_dom_sf"/>
</dbReference>
<dbReference type="Proteomes" id="UP001438953">
    <property type="component" value="Unassembled WGS sequence"/>
</dbReference>
<feature type="domain" description="Hedgehog/Intein (Hint)" evidence="1">
    <location>
        <begin position="151"/>
        <end position="284"/>
    </location>
</feature>
<dbReference type="Gene3D" id="2.170.16.10">
    <property type="entry name" value="Hedgehog/Intein (Hint) domain"/>
    <property type="match status" value="1"/>
</dbReference>
<proteinExistence type="predicted"/>
<name>A0ABV1SLH4_9RHOB</name>
<reference evidence="2 3" key="1">
    <citation type="submission" date="2024-06" db="EMBL/GenBank/DDBJ databases">
        <title>Thioclava kandeliae sp. nov. from a rhizosphere soil sample of Kandelia candel in a mangrove.</title>
        <authorList>
            <person name="Mu T."/>
        </authorList>
    </citation>
    <scope>NUCLEOTIDE SEQUENCE [LARGE SCALE GENOMIC DNA]</scope>
    <source>
        <strain evidence="2 3">CPCC 100088</strain>
    </source>
</reference>
<organism evidence="2 3">
    <name type="scientific">Thioclava kandeliae</name>
    <dbReference type="NCBI Taxonomy" id="3070818"/>
    <lineage>
        <taxon>Bacteria</taxon>
        <taxon>Pseudomonadati</taxon>
        <taxon>Pseudomonadota</taxon>
        <taxon>Alphaproteobacteria</taxon>
        <taxon>Rhodobacterales</taxon>
        <taxon>Paracoccaceae</taxon>
        <taxon>Thioclava</taxon>
    </lineage>
</organism>
<evidence type="ECO:0000313" key="3">
    <source>
        <dbReference type="Proteomes" id="UP001438953"/>
    </source>
</evidence>
<dbReference type="RefSeq" id="WP_339114068.1">
    <property type="nucleotide sequence ID" value="NZ_JAYWLC010000028.1"/>
</dbReference>
<dbReference type="Pfam" id="PF13403">
    <property type="entry name" value="Hint_2"/>
    <property type="match status" value="1"/>
</dbReference>
<evidence type="ECO:0000313" key="2">
    <source>
        <dbReference type="EMBL" id="MER5173754.1"/>
    </source>
</evidence>
<dbReference type="SUPFAM" id="SSF51294">
    <property type="entry name" value="Hedgehog/intein (Hint) domain"/>
    <property type="match status" value="1"/>
</dbReference>
<evidence type="ECO:0000259" key="1">
    <source>
        <dbReference type="Pfam" id="PF13403"/>
    </source>
</evidence>
<comment type="caution">
    <text evidence="2">The sequence shown here is derived from an EMBL/GenBank/DDBJ whole genome shotgun (WGS) entry which is preliminary data.</text>
</comment>
<gene>
    <name evidence="2" type="ORF">VSX56_18505</name>
</gene>